<reference evidence="1 2" key="1">
    <citation type="submission" date="2021-03" db="EMBL/GenBank/DDBJ databases">
        <authorList>
            <person name="King G.J."/>
            <person name="Bancroft I."/>
            <person name="Baten A."/>
            <person name="Bloomfield J."/>
            <person name="Borpatragohain P."/>
            <person name="He Z."/>
            <person name="Irish N."/>
            <person name="Irwin J."/>
            <person name="Liu K."/>
            <person name="Mauleon R.P."/>
            <person name="Moore J."/>
            <person name="Morris R."/>
            <person name="Ostergaard L."/>
            <person name="Wang B."/>
            <person name="Wells R."/>
        </authorList>
    </citation>
    <scope>NUCLEOTIDE SEQUENCE [LARGE SCALE GENOMIC DNA]</scope>
    <source>
        <strain evidence="1">R-o-18</strain>
        <tissue evidence="1">Leaf</tissue>
    </source>
</reference>
<sequence>MFLLNRNYITSAEEETWSSLLKIMEAIVDQSPPTLLLSEICKRTQSKLCKGTNGVNMTTTSGVILHRCMVSGCNA</sequence>
<evidence type="ECO:0000313" key="2">
    <source>
        <dbReference type="Proteomes" id="UP000823674"/>
    </source>
</evidence>
<evidence type="ECO:0000313" key="1">
    <source>
        <dbReference type="EMBL" id="KAG5409773.1"/>
    </source>
</evidence>
<proteinExistence type="predicted"/>
<comment type="caution">
    <text evidence="1">The sequence shown here is derived from an EMBL/GenBank/DDBJ whole genome shotgun (WGS) entry which is preliminary data.</text>
</comment>
<dbReference type="EMBL" id="JADBGQ010000002">
    <property type="protein sequence ID" value="KAG5409773.1"/>
    <property type="molecule type" value="Genomic_DNA"/>
</dbReference>
<name>A0ABQ7NFV1_BRACM</name>
<gene>
    <name evidence="1" type="primary">A02g503390.1_BraROA</name>
    <name evidence="1" type="ORF">IGI04_006092</name>
</gene>
<keyword evidence="2" id="KW-1185">Reference proteome</keyword>
<organism evidence="1 2">
    <name type="scientific">Brassica rapa subsp. trilocularis</name>
    <dbReference type="NCBI Taxonomy" id="1813537"/>
    <lineage>
        <taxon>Eukaryota</taxon>
        <taxon>Viridiplantae</taxon>
        <taxon>Streptophyta</taxon>
        <taxon>Embryophyta</taxon>
        <taxon>Tracheophyta</taxon>
        <taxon>Spermatophyta</taxon>
        <taxon>Magnoliopsida</taxon>
        <taxon>eudicotyledons</taxon>
        <taxon>Gunneridae</taxon>
        <taxon>Pentapetalae</taxon>
        <taxon>rosids</taxon>
        <taxon>malvids</taxon>
        <taxon>Brassicales</taxon>
        <taxon>Brassicaceae</taxon>
        <taxon>Brassiceae</taxon>
        <taxon>Brassica</taxon>
    </lineage>
</organism>
<accession>A0ABQ7NFV1</accession>
<dbReference type="Proteomes" id="UP000823674">
    <property type="component" value="Chromosome A02"/>
</dbReference>
<protein>
    <submittedName>
        <fullName evidence="1">Uncharacterized protein</fullName>
    </submittedName>
</protein>